<dbReference type="EMBL" id="CP006886">
    <property type="protein sequence ID" value="AHB67994.1"/>
    <property type="molecule type" value="Genomic_DNA"/>
</dbReference>
<name>V5TTQ3_HALHI</name>
<gene>
    <name evidence="1" type="ORF">HISP_17920</name>
</gene>
<reference evidence="1 2" key="1">
    <citation type="journal article" date="2014" name="Genome Announc.">
        <title>Complete Genome Sequence of the Extremely Halophilic Archaeon Haloarcula hispanica Strain N601.</title>
        <authorList>
            <person name="Ding J.Y."/>
            <person name="Chiang P.W."/>
            <person name="Hong M.J."/>
            <person name="Dyall-Smith M."/>
            <person name="Tang S.L."/>
        </authorList>
    </citation>
    <scope>NUCLEOTIDE SEQUENCE [LARGE SCALE GENOMIC DNA]</scope>
    <source>
        <strain evidence="1 2">N601</strain>
    </source>
</reference>
<geneLocation type="plasmid" evidence="1 2">
    <name>pHH126</name>
</geneLocation>
<dbReference type="AlphaFoldDB" id="V5TTQ3"/>
<evidence type="ECO:0000313" key="1">
    <source>
        <dbReference type="EMBL" id="AHB67994.1"/>
    </source>
</evidence>
<dbReference type="KEGG" id="hhn:HISP_17920"/>
<keyword evidence="1" id="KW-0614">Plasmid</keyword>
<proteinExistence type="predicted"/>
<sequence>MLSLRILFHEIADFWCFVVYLFDHPLPLSSRFHIAHGVWGFDLVSLKITNNPLRTTLVLVKDVDADEISSRVNNSGNDDPHVIELLDHEQSALVSSVRDSCRGSSSLLHP</sequence>
<organism evidence="1 2">
    <name type="scientific">Haloarcula hispanica N601</name>
    <dbReference type="NCBI Taxonomy" id="1417673"/>
    <lineage>
        <taxon>Archaea</taxon>
        <taxon>Methanobacteriati</taxon>
        <taxon>Methanobacteriota</taxon>
        <taxon>Stenosarchaea group</taxon>
        <taxon>Halobacteria</taxon>
        <taxon>Halobacteriales</taxon>
        <taxon>Haloarculaceae</taxon>
        <taxon>Haloarcula</taxon>
    </lineage>
</organism>
<accession>V5TTQ3</accession>
<evidence type="ECO:0000313" key="2">
    <source>
        <dbReference type="Proteomes" id="UP000018572"/>
    </source>
</evidence>
<dbReference type="Proteomes" id="UP000018572">
    <property type="component" value="Plasmid pHH126"/>
</dbReference>
<keyword evidence="2" id="KW-1185">Reference proteome</keyword>
<dbReference type="HOGENOM" id="CLU_2165183_0_0_2"/>
<protein>
    <submittedName>
        <fullName evidence="1">Uncharacterized protein</fullName>
    </submittedName>
</protein>